<comment type="caution">
    <text evidence="11">The sequence shown here is derived from an EMBL/GenBank/DDBJ whole genome shotgun (WGS) entry which is preliminary data.</text>
</comment>
<dbReference type="OrthoDB" id="9799209at2"/>
<organism evidence="11 12">
    <name type="scientific">Zhengella mangrovi</name>
    <dbReference type="NCBI Taxonomy" id="1982044"/>
    <lineage>
        <taxon>Bacteria</taxon>
        <taxon>Pseudomonadati</taxon>
        <taxon>Pseudomonadota</taxon>
        <taxon>Alphaproteobacteria</taxon>
        <taxon>Hyphomicrobiales</taxon>
        <taxon>Notoacmeibacteraceae</taxon>
        <taxon>Zhengella</taxon>
    </lineage>
</organism>
<dbReference type="Pfam" id="PF21088">
    <property type="entry name" value="MS_channel_1st"/>
    <property type="match status" value="1"/>
</dbReference>
<dbReference type="InterPro" id="IPR052702">
    <property type="entry name" value="MscS-like_channel"/>
</dbReference>
<feature type="transmembrane region" description="Helical" evidence="7">
    <location>
        <begin position="171"/>
        <end position="195"/>
    </location>
</feature>
<dbReference type="Pfam" id="PF21082">
    <property type="entry name" value="MS_channel_3rd"/>
    <property type="match status" value="1"/>
</dbReference>
<keyword evidence="4 7" id="KW-0812">Transmembrane</keyword>
<dbReference type="Pfam" id="PF00924">
    <property type="entry name" value="MS_channel_2nd"/>
    <property type="match status" value="1"/>
</dbReference>
<dbReference type="Gene3D" id="2.30.30.60">
    <property type="match status" value="1"/>
</dbReference>
<evidence type="ECO:0000259" key="9">
    <source>
        <dbReference type="Pfam" id="PF21082"/>
    </source>
</evidence>
<dbReference type="PANTHER" id="PTHR30347">
    <property type="entry name" value="POTASSIUM CHANNEL RELATED"/>
    <property type="match status" value="1"/>
</dbReference>
<keyword evidence="6 7" id="KW-0472">Membrane</keyword>
<feature type="transmembrane region" description="Helical" evidence="7">
    <location>
        <begin position="26"/>
        <end position="49"/>
    </location>
</feature>
<dbReference type="InterPro" id="IPR006685">
    <property type="entry name" value="MscS_channel_2nd"/>
</dbReference>
<dbReference type="InterPro" id="IPR010920">
    <property type="entry name" value="LSM_dom_sf"/>
</dbReference>
<feature type="domain" description="Mechanosensitive ion channel MscS" evidence="8">
    <location>
        <begin position="258"/>
        <end position="323"/>
    </location>
</feature>
<dbReference type="InterPro" id="IPR023408">
    <property type="entry name" value="MscS_beta-dom_sf"/>
</dbReference>
<reference evidence="11 12" key="1">
    <citation type="submission" date="2017-10" db="EMBL/GenBank/DDBJ databases">
        <title>Sedimentibacterium mangrovi gen. nov., sp. nov., a novel member of family Phyllobacteriacea isolated from mangrove sediment.</title>
        <authorList>
            <person name="Liao H."/>
            <person name="Tian Y."/>
        </authorList>
    </citation>
    <scope>NUCLEOTIDE SEQUENCE [LARGE SCALE GENOMIC DNA]</scope>
    <source>
        <strain evidence="11 12">X9-2-2</strain>
    </source>
</reference>
<evidence type="ECO:0000313" key="11">
    <source>
        <dbReference type="EMBL" id="PHP65052.1"/>
    </source>
</evidence>
<dbReference type="GO" id="GO:0005886">
    <property type="term" value="C:plasma membrane"/>
    <property type="evidence" value="ECO:0007669"/>
    <property type="project" value="UniProtKB-SubCell"/>
</dbReference>
<proteinExistence type="inferred from homology"/>
<feature type="transmembrane region" description="Helical" evidence="7">
    <location>
        <begin position="133"/>
        <end position="151"/>
    </location>
</feature>
<dbReference type="AlphaFoldDB" id="A0A2G1QHQ9"/>
<comment type="subcellular location">
    <subcellularLocation>
        <location evidence="1">Cell membrane</location>
        <topology evidence="1">Multi-pass membrane protein</topology>
    </subcellularLocation>
</comment>
<evidence type="ECO:0000256" key="2">
    <source>
        <dbReference type="ARBA" id="ARBA00008017"/>
    </source>
</evidence>
<evidence type="ECO:0000256" key="1">
    <source>
        <dbReference type="ARBA" id="ARBA00004651"/>
    </source>
</evidence>
<feature type="domain" description="Mechanosensitive ion channel MscS C-terminal" evidence="9">
    <location>
        <begin position="332"/>
        <end position="416"/>
    </location>
</feature>
<name>A0A2G1QHQ9_9HYPH</name>
<comment type="similarity">
    <text evidence="2">Belongs to the MscS (TC 1.A.23) family.</text>
</comment>
<protein>
    <submittedName>
        <fullName evidence="11">Mechanosensitive ion channel protein</fullName>
    </submittedName>
</protein>
<dbReference type="Proteomes" id="UP000221168">
    <property type="component" value="Unassembled WGS sequence"/>
</dbReference>
<keyword evidence="12" id="KW-1185">Reference proteome</keyword>
<dbReference type="SUPFAM" id="SSF50182">
    <property type="entry name" value="Sm-like ribonucleoproteins"/>
    <property type="match status" value="1"/>
</dbReference>
<dbReference type="InterPro" id="IPR011066">
    <property type="entry name" value="MscS_channel_C_sf"/>
</dbReference>
<dbReference type="EMBL" id="PDVP01000019">
    <property type="protein sequence ID" value="PHP65052.1"/>
    <property type="molecule type" value="Genomic_DNA"/>
</dbReference>
<dbReference type="InterPro" id="IPR049278">
    <property type="entry name" value="MS_channel_C"/>
</dbReference>
<evidence type="ECO:0000256" key="5">
    <source>
        <dbReference type="ARBA" id="ARBA00022989"/>
    </source>
</evidence>
<dbReference type="Gene3D" id="3.30.70.100">
    <property type="match status" value="1"/>
</dbReference>
<dbReference type="RefSeq" id="WP_099308390.1">
    <property type="nucleotide sequence ID" value="NZ_PDVP01000019.1"/>
</dbReference>
<gene>
    <name evidence="11" type="ORF">CSC94_21220</name>
</gene>
<dbReference type="PANTHER" id="PTHR30347:SF1">
    <property type="entry name" value="MECHANOSENSITIVE CHANNEL MSCK"/>
    <property type="match status" value="1"/>
</dbReference>
<feature type="transmembrane region" description="Helical" evidence="7">
    <location>
        <begin position="79"/>
        <end position="97"/>
    </location>
</feature>
<evidence type="ECO:0000256" key="6">
    <source>
        <dbReference type="ARBA" id="ARBA00023136"/>
    </source>
</evidence>
<evidence type="ECO:0000256" key="3">
    <source>
        <dbReference type="ARBA" id="ARBA00022475"/>
    </source>
</evidence>
<dbReference type="InterPro" id="IPR049142">
    <property type="entry name" value="MS_channel_1st"/>
</dbReference>
<dbReference type="InterPro" id="IPR011014">
    <property type="entry name" value="MscS_channel_TM-2"/>
</dbReference>
<evidence type="ECO:0000256" key="7">
    <source>
        <dbReference type="SAM" id="Phobius"/>
    </source>
</evidence>
<keyword evidence="3" id="KW-1003">Cell membrane</keyword>
<evidence type="ECO:0000259" key="10">
    <source>
        <dbReference type="Pfam" id="PF21088"/>
    </source>
</evidence>
<evidence type="ECO:0000259" key="8">
    <source>
        <dbReference type="Pfam" id="PF00924"/>
    </source>
</evidence>
<sequence length="451" mass="49579">MSQSLADLVAALGRNIESLIGSIDPLWSGIQVAIAAWVFLVAWLVSLRVEPALEERARRIKGHPGLLRMVVAFLRRSEWVLFIAAMAVTLSIMRAVTWPSRSWLISLILSLATLWLVISVLSRVIRNRTFARTVAYAGWIWAAILVLGVSTQVHDLLDSLALTIGSARISLWFAMQSLFALGITLWLATGIGNFLDQRLQRSDDLTPSLRVLLGKVVKIALVLLASAVALSSLGIDLTALTVFSGAVGVGLGFGLQKVVSNFISGIIILLDRSIKPGDTISLGETFGWIRELRARFVSVVTRDGKEYLIPNEEFITNRVVNWSFTDQLVRLDVDFGVSYDSDPHEVSRLAIEACKGAAPRVQSHPSPVCWLIGFGDSSLDFVLRFWIADPQAGLTNVRGAVMMALWDTFKANGVGIPFPHREIIMRTPVEVTGMEPGEPATARRRTTRQKD</sequence>
<dbReference type="SUPFAM" id="SSF82689">
    <property type="entry name" value="Mechanosensitive channel protein MscS (YggB), C-terminal domain"/>
    <property type="match status" value="1"/>
</dbReference>
<evidence type="ECO:0000256" key="4">
    <source>
        <dbReference type="ARBA" id="ARBA00022692"/>
    </source>
</evidence>
<evidence type="ECO:0000313" key="12">
    <source>
        <dbReference type="Proteomes" id="UP000221168"/>
    </source>
</evidence>
<keyword evidence="5 7" id="KW-1133">Transmembrane helix</keyword>
<feature type="domain" description="Mechanosensitive ion channel transmembrane helices 2/3" evidence="10">
    <location>
        <begin position="215"/>
        <end position="256"/>
    </location>
</feature>
<accession>A0A2G1QHQ9</accession>
<dbReference type="SUPFAM" id="SSF82861">
    <property type="entry name" value="Mechanosensitive channel protein MscS (YggB), transmembrane region"/>
    <property type="match status" value="1"/>
</dbReference>
<feature type="transmembrane region" description="Helical" evidence="7">
    <location>
        <begin position="103"/>
        <end position="121"/>
    </location>
</feature>
<feature type="transmembrane region" description="Helical" evidence="7">
    <location>
        <begin position="247"/>
        <end position="270"/>
    </location>
</feature>
<dbReference type="Gene3D" id="1.10.287.1260">
    <property type="match status" value="1"/>
</dbReference>
<feature type="transmembrane region" description="Helical" evidence="7">
    <location>
        <begin position="216"/>
        <end position="235"/>
    </location>
</feature>
<dbReference type="GO" id="GO:0008381">
    <property type="term" value="F:mechanosensitive monoatomic ion channel activity"/>
    <property type="evidence" value="ECO:0007669"/>
    <property type="project" value="UniProtKB-ARBA"/>
</dbReference>